<dbReference type="GO" id="GO:0051287">
    <property type="term" value="F:NAD binding"/>
    <property type="evidence" value="ECO:0007669"/>
    <property type="project" value="InterPro"/>
</dbReference>
<dbReference type="EMBL" id="QGLF01000002">
    <property type="protein sequence ID" value="PWR21714.1"/>
    <property type="molecule type" value="Genomic_DNA"/>
</dbReference>
<dbReference type="PANTHER" id="PTHR43333">
    <property type="entry name" value="2-HACID_DH_C DOMAIN-CONTAINING PROTEIN"/>
    <property type="match status" value="1"/>
</dbReference>
<evidence type="ECO:0000313" key="5">
    <source>
        <dbReference type="Proteomes" id="UP000246077"/>
    </source>
</evidence>
<dbReference type="SUPFAM" id="SSF51735">
    <property type="entry name" value="NAD(P)-binding Rossmann-fold domains"/>
    <property type="match status" value="1"/>
</dbReference>
<name>A0A317E5T4_9PROT</name>
<evidence type="ECO:0000313" key="4">
    <source>
        <dbReference type="EMBL" id="PWR21714.1"/>
    </source>
</evidence>
<dbReference type="AlphaFoldDB" id="A0A317E5T4"/>
<evidence type="ECO:0000256" key="2">
    <source>
        <dbReference type="ARBA" id="ARBA00023027"/>
    </source>
</evidence>
<keyword evidence="5" id="KW-1185">Reference proteome</keyword>
<sequence>MDGDRQQMKQQILFSSDLDDPAAWAAAVAALRPEIEVVDWRNVTDPASVPFALLWKPPAAGLAAFTGLKGIQSLGAGINQLNLAELPAGVPLARLIDDSLTETMTDYAVAAVYRHYRGFDHFERQTRARLWDYRPARRKGDFPIGVMGLGVLGGAIARQLRDLGFPVSGWSRGPHRIDGVRCHAGTGELPDFLAASRLVVNVLALTPATAGILNAGTFALMPAESFVVNIGRGGHLIEDDLIAAIDAGRIAGATLDVFSTEPLPVEHPIYSRPEILATPHVAGAIAPETAARTVIENFDRALRGDPLLNAVDTARGY</sequence>
<proteinExistence type="predicted"/>
<feature type="domain" description="D-isomer specific 2-hydroxyacid dehydrogenase NAD-binding" evidence="3">
    <location>
        <begin position="110"/>
        <end position="282"/>
    </location>
</feature>
<dbReference type="Gene3D" id="3.40.50.720">
    <property type="entry name" value="NAD(P)-binding Rossmann-like Domain"/>
    <property type="match status" value="2"/>
</dbReference>
<dbReference type="Proteomes" id="UP000246077">
    <property type="component" value="Unassembled WGS sequence"/>
</dbReference>
<dbReference type="GO" id="GO:0016491">
    <property type="term" value="F:oxidoreductase activity"/>
    <property type="evidence" value="ECO:0007669"/>
    <property type="project" value="UniProtKB-KW"/>
</dbReference>
<dbReference type="InterPro" id="IPR036291">
    <property type="entry name" value="NAD(P)-bd_dom_sf"/>
</dbReference>
<dbReference type="OrthoDB" id="9787219at2"/>
<keyword evidence="4" id="KW-0670">Pyruvate</keyword>
<accession>A0A317E5T4</accession>
<gene>
    <name evidence="4" type="ORF">DKG75_06880</name>
</gene>
<dbReference type="Pfam" id="PF02826">
    <property type="entry name" value="2-Hacid_dh_C"/>
    <property type="match status" value="1"/>
</dbReference>
<keyword evidence="2" id="KW-0520">NAD</keyword>
<protein>
    <submittedName>
        <fullName evidence="4">Glyoxylate/hydroxypyruvate reductase A</fullName>
    </submittedName>
</protein>
<organism evidence="4 5">
    <name type="scientific">Zavarzinia compransoris</name>
    <dbReference type="NCBI Taxonomy" id="1264899"/>
    <lineage>
        <taxon>Bacteria</taxon>
        <taxon>Pseudomonadati</taxon>
        <taxon>Pseudomonadota</taxon>
        <taxon>Alphaproteobacteria</taxon>
        <taxon>Rhodospirillales</taxon>
        <taxon>Zavarziniaceae</taxon>
        <taxon>Zavarzinia</taxon>
    </lineage>
</organism>
<keyword evidence="1" id="KW-0560">Oxidoreductase</keyword>
<dbReference type="InterPro" id="IPR006140">
    <property type="entry name" value="D-isomer_DH_NAD-bd"/>
</dbReference>
<dbReference type="CDD" id="cd12164">
    <property type="entry name" value="GDH_like_2"/>
    <property type="match status" value="1"/>
</dbReference>
<evidence type="ECO:0000256" key="1">
    <source>
        <dbReference type="ARBA" id="ARBA00023002"/>
    </source>
</evidence>
<reference evidence="5" key="1">
    <citation type="submission" date="2018-05" db="EMBL/GenBank/DDBJ databases">
        <title>Zavarzinia sp. HR-AS.</title>
        <authorList>
            <person name="Lee Y."/>
            <person name="Jeon C.O."/>
        </authorList>
    </citation>
    <scope>NUCLEOTIDE SEQUENCE [LARGE SCALE GENOMIC DNA]</scope>
    <source>
        <strain evidence="5">DSM 1231</strain>
    </source>
</reference>
<comment type="caution">
    <text evidence="4">The sequence shown here is derived from an EMBL/GenBank/DDBJ whole genome shotgun (WGS) entry which is preliminary data.</text>
</comment>
<dbReference type="PANTHER" id="PTHR43333:SF1">
    <property type="entry name" value="D-ISOMER SPECIFIC 2-HYDROXYACID DEHYDROGENASE NAD-BINDING DOMAIN-CONTAINING PROTEIN"/>
    <property type="match status" value="1"/>
</dbReference>
<evidence type="ECO:0000259" key="3">
    <source>
        <dbReference type="Pfam" id="PF02826"/>
    </source>
</evidence>